<evidence type="ECO:0000256" key="1">
    <source>
        <dbReference type="ARBA" id="ARBA00022801"/>
    </source>
</evidence>
<proteinExistence type="predicted"/>
<dbReference type="RefSeq" id="XP_013277800.1">
    <property type="nucleotide sequence ID" value="XM_013422346.1"/>
</dbReference>
<dbReference type="InterPro" id="IPR050300">
    <property type="entry name" value="GDXG_lipolytic_enzyme"/>
</dbReference>
<accession>A0A0D2IXB9</accession>
<dbReference type="InterPro" id="IPR013094">
    <property type="entry name" value="AB_hydrolase_3"/>
</dbReference>
<protein>
    <recommendedName>
        <fullName evidence="2">Alpha/beta hydrolase fold-3 domain-containing protein</fullName>
    </recommendedName>
</protein>
<feature type="domain" description="Alpha/beta hydrolase fold-3" evidence="2">
    <location>
        <begin position="108"/>
        <end position="319"/>
    </location>
</feature>
<dbReference type="PANTHER" id="PTHR48081">
    <property type="entry name" value="AB HYDROLASE SUPERFAMILY PROTEIN C4A8.06C"/>
    <property type="match status" value="1"/>
</dbReference>
<dbReference type="HOGENOM" id="CLU_042179_3_0_1"/>
<gene>
    <name evidence="3" type="ORF">Z518_01748</name>
</gene>
<dbReference type="GO" id="GO:0016787">
    <property type="term" value="F:hydrolase activity"/>
    <property type="evidence" value="ECO:0007669"/>
    <property type="project" value="UniProtKB-KW"/>
</dbReference>
<dbReference type="InterPro" id="IPR029058">
    <property type="entry name" value="AB_hydrolase_fold"/>
</dbReference>
<reference evidence="3 4" key="1">
    <citation type="submission" date="2015-01" db="EMBL/GenBank/DDBJ databases">
        <title>The Genome Sequence of Rhinocladiella mackenzie CBS 650.93.</title>
        <authorList>
            <consortium name="The Broad Institute Genomics Platform"/>
            <person name="Cuomo C."/>
            <person name="de Hoog S."/>
            <person name="Gorbushina A."/>
            <person name="Stielow B."/>
            <person name="Teixiera M."/>
            <person name="Abouelleil A."/>
            <person name="Chapman S.B."/>
            <person name="Priest M."/>
            <person name="Young S.K."/>
            <person name="Wortman J."/>
            <person name="Nusbaum C."/>
            <person name="Birren B."/>
        </authorList>
    </citation>
    <scope>NUCLEOTIDE SEQUENCE [LARGE SCALE GENOMIC DNA]</scope>
    <source>
        <strain evidence="3 4">CBS 650.93</strain>
    </source>
</reference>
<name>A0A0D2IXB9_9EURO</name>
<dbReference type="Pfam" id="PF07859">
    <property type="entry name" value="Abhydrolase_3"/>
    <property type="match status" value="1"/>
</dbReference>
<evidence type="ECO:0000313" key="3">
    <source>
        <dbReference type="EMBL" id="KIX10664.1"/>
    </source>
</evidence>
<dbReference type="Gene3D" id="3.40.50.1820">
    <property type="entry name" value="alpha/beta hydrolase"/>
    <property type="match status" value="1"/>
</dbReference>
<dbReference type="VEuPathDB" id="FungiDB:Z518_01748"/>
<dbReference type="AlphaFoldDB" id="A0A0D2IXB9"/>
<keyword evidence="1" id="KW-0378">Hydrolase</keyword>
<dbReference type="EMBL" id="KN847475">
    <property type="protein sequence ID" value="KIX10664.1"/>
    <property type="molecule type" value="Genomic_DNA"/>
</dbReference>
<dbReference type="GeneID" id="25289819"/>
<dbReference type="PANTHER" id="PTHR48081:SF31">
    <property type="entry name" value="STERYL ACETYL HYDROLASE MUG81-RELATED"/>
    <property type="match status" value="1"/>
</dbReference>
<organism evidence="3 4">
    <name type="scientific">Rhinocladiella mackenziei CBS 650.93</name>
    <dbReference type="NCBI Taxonomy" id="1442369"/>
    <lineage>
        <taxon>Eukaryota</taxon>
        <taxon>Fungi</taxon>
        <taxon>Dikarya</taxon>
        <taxon>Ascomycota</taxon>
        <taxon>Pezizomycotina</taxon>
        <taxon>Eurotiomycetes</taxon>
        <taxon>Chaetothyriomycetidae</taxon>
        <taxon>Chaetothyriales</taxon>
        <taxon>Herpotrichiellaceae</taxon>
        <taxon>Rhinocladiella</taxon>
    </lineage>
</organism>
<dbReference type="OrthoDB" id="2152029at2759"/>
<dbReference type="STRING" id="1442369.A0A0D2IXB9"/>
<dbReference type="Proteomes" id="UP000053617">
    <property type="component" value="Unassembled WGS sequence"/>
</dbReference>
<keyword evidence="4" id="KW-1185">Reference proteome</keyword>
<evidence type="ECO:0000259" key="2">
    <source>
        <dbReference type="Pfam" id="PF07859"/>
    </source>
</evidence>
<evidence type="ECO:0000313" key="4">
    <source>
        <dbReference type="Proteomes" id="UP000053617"/>
    </source>
</evidence>
<dbReference type="SUPFAM" id="SSF53474">
    <property type="entry name" value="alpha/beta-Hydrolases"/>
    <property type="match status" value="1"/>
</dbReference>
<sequence>MPATLSDKVLLAPALSLVLTKTVLSLLTSPLRGRDGAPTIQEHVMTSAYRSMFVHFTAGQLQLILAPFLDSYRKWCKQQKLQPEIVDIPNTNTKGFWIGSKDSAKYVMLYCHGGGFVMPGIPPHLDLLFRCVQWSNGKLAIFCNAYTLAPEGVYPLQIGECVEALRYVLSLPGRTPATTLLGGDSAGGNLVLAILSHVSGHAHPSSTLVKPLQLSENLHGALAIAPWVSSDETKFKSMKEFSNRDIVNSKCSNYWIDVYKGRKKDVKDDYYIVPELAPASWWSESKVTSFLATAGEQEALRDAIISWADKFKEGRGDDVLKLVKGTREVHDAPLTPKSDGELDKLGDACQEAAIRNWIRLRLE</sequence>